<keyword evidence="3 6" id="KW-0808">Transferase</keyword>
<organism evidence="6 7">
    <name type="scientific">Saliphagus infecundisoli</name>
    <dbReference type="NCBI Taxonomy" id="1849069"/>
    <lineage>
        <taxon>Archaea</taxon>
        <taxon>Methanobacteriati</taxon>
        <taxon>Methanobacteriota</taxon>
        <taxon>Stenosarchaea group</taxon>
        <taxon>Halobacteria</taxon>
        <taxon>Halobacteriales</taxon>
        <taxon>Natrialbaceae</taxon>
        <taxon>Saliphagus</taxon>
    </lineage>
</organism>
<evidence type="ECO:0000313" key="6">
    <source>
        <dbReference type="EMBL" id="MFC4989674.1"/>
    </source>
</evidence>
<gene>
    <name evidence="6" type="ORF">ACFPFO_18315</name>
</gene>
<evidence type="ECO:0000256" key="1">
    <source>
        <dbReference type="ARBA" id="ARBA00006739"/>
    </source>
</evidence>
<dbReference type="InterPro" id="IPR001173">
    <property type="entry name" value="Glyco_trans_2-like"/>
</dbReference>
<evidence type="ECO:0000256" key="2">
    <source>
        <dbReference type="ARBA" id="ARBA00022676"/>
    </source>
</evidence>
<comment type="caution">
    <text evidence="6">The sequence shown here is derived from an EMBL/GenBank/DDBJ whole genome shotgun (WGS) entry which is preliminary data.</text>
</comment>
<dbReference type="Gene3D" id="3.90.550.10">
    <property type="entry name" value="Spore Coat Polysaccharide Biosynthesis Protein SpsA, Chain A"/>
    <property type="match status" value="1"/>
</dbReference>
<dbReference type="RefSeq" id="WP_224829327.1">
    <property type="nucleotide sequence ID" value="NZ_JAIVEF010000019.1"/>
</dbReference>
<keyword evidence="2 6" id="KW-0328">Glycosyltransferase</keyword>
<evidence type="ECO:0000313" key="7">
    <source>
        <dbReference type="Proteomes" id="UP001595925"/>
    </source>
</evidence>
<dbReference type="EC" id="2.4.-.-" evidence="6"/>
<evidence type="ECO:0000259" key="5">
    <source>
        <dbReference type="Pfam" id="PF00535"/>
    </source>
</evidence>
<dbReference type="SUPFAM" id="SSF53448">
    <property type="entry name" value="Nucleotide-diphospho-sugar transferases"/>
    <property type="match status" value="1"/>
</dbReference>
<dbReference type="Pfam" id="PF00535">
    <property type="entry name" value="Glycos_transf_2"/>
    <property type="match status" value="1"/>
</dbReference>
<feature type="domain" description="Glycosyltransferase 2-like" evidence="5">
    <location>
        <begin position="7"/>
        <end position="132"/>
    </location>
</feature>
<dbReference type="PANTHER" id="PTHR43179:SF12">
    <property type="entry name" value="GALACTOFURANOSYLTRANSFERASE GLFT2"/>
    <property type="match status" value="1"/>
</dbReference>
<dbReference type="PANTHER" id="PTHR43179">
    <property type="entry name" value="RHAMNOSYLTRANSFERASE WBBL"/>
    <property type="match status" value="1"/>
</dbReference>
<comment type="similarity">
    <text evidence="1">Belongs to the glycosyltransferase 2 family.</text>
</comment>
<accession>A0ABD5QJC4</accession>
<protein>
    <submittedName>
        <fullName evidence="6">Glycosyltransferase</fullName>
        <ecNumber evidence="6">2.4.-.-</ecNumber>
    </submittedName>
</protein>
<dbReference type="GO" id="GO:0016757">
    <property type="term" value="F:glycosyltransferase activity"/>
    <property type="evidence" value="ECO:0007669"/>
    <property type="project" value="UniProtKB-KW"/>
</dbReference>
<dbReference type="Proteomes" id="UP001595925">
    <property type="component" value="Unassembled WGS sequence"/>
</dbReference>
<feature type="region of interest" description="Disordered" evidence="4">
    <location>
        <begin position="234"/>
        <end position="256"/>
    </location>
</feature>
<evidence type="ECO:0000256" key="3">
    <source>
        <dbReference type="ARBA" id="ARBA00022679"/>
    </source>
</evidence>
<dbReference type="InterPro" id="IPR029044">
    <property type="entry name" value="Nucleotide-diphossugar_trans"/>
</dbReference>
<name>A0ABD5QJC4_9EURY</name>
<keyword evidence="7" id="KW-1185">Reference proteome</keyword>
<dbReference type="EMBL" id="JBHSJG010000053">
    <property type="protein sequence ID" value="MFC4989674.1"/>
    <property type="molecule type" value="Genomic_DNA"/>
</dbReference>
<sequence>MNGPPVSVIVPVYNDPEGLSATLEALADQTYPDYEVVVADNGSTDATLEVARAFRETDPGLFTLVSETEIQGSYAARNTGIRAARADTDILAFLDADSTVEADWLERAVAAMDERGAAYVGCRVEIPREDGEGLVARYDRLTGFPVARYVREEGYAPTNCLLVTRKTLADVGGFDSRLVSGGDLEFGRRVQRSGRELHYAPEVVVTHPSRVSLRSMLEKYVRIGRGIEQNRRLHPELGHGRGLANPRQYLPPKPSTTKKELADVWEELSIREKLSFYGLRYVLDLAKRTGQLRERLSPTSESRG</sequence>
<reference evidence="6 7" key="1">
    <citation type="journal article" date="2019" name="Int. J. Syst. Evol. Microbiol.">
        <title>The Global Catalogue of Microorganisms (GCM) 10K type strain sequencing project: providing services to taxonomists for standard genome sequencing and annotation.</title>
        <authorList>
            <consortium name="The Broad Institute Genomics Platform"/>
            <consortium name="The Broad Institute Genome Sequencing Center for Infectious Disease"/>
            <person name="Wu L."/>
            <person name="Ma J."/>
        </authorList>
    </citation>
    <scope>NUCLEOTIDE SEQUENCE [LARGE SCALE GENOMIC DNA]</scope>
    <source>
        <strain evidence="6 7">CGMCC 1.15824</strain>
    </source>
</reference>
<evidence type="ECO:0000256" key="4">
    <source>
        <dbReference type="SAM" id="MobiDB-lite"/>
    </source>
</evidence>
<proteinExistence type="inferred from homology"/>
<dbReference type="AlphaFoldDB" id="A0ABD5QJC4"/>